<evidence type="ECO:0008006" key="3">
    <source>
        <dbReference type="Google" id="ProtNLM"/>
    </source>
</evidence>
<evidence type="ECO:0000313" key="1">
    <source>
        <dbReference type="EMBL" id="NGO66520.1"/>
    </source>
</evidence>
<organism evidence="1 2">
    <name type="scientific">Rhizobium daejeonense</name>
    <dbReference type="NCBI Taxonomy" id="240521"/>
    <lineage>
        <taxon>Bacteria</taxon>
        <taxon>Pseudomonadati</taxon>
        <taxon>Pseudomonadota</taxon>
        <taxon>Alphaproteobacteria</taxon>
        <taxon>Hyphomicrobiales</taxon>
        <taxon>Rhizobiaceae</taxon>
        <taxon>Rhizobium/Agrobacterium group</taxon>
        <taxon>Rhizobium</taxon>
    </lineage>
</organism>
<name>A0A6M1SBD9_9HYPH</name>
<keyword evidence="2" id="KW-1185">Reference proteome</keyword>
<evidence type="ECO:0000313" key="2">
    <source>
        <dbReference type="Proteomes" id="UP000477849"/>
    </source>
</evidence>
<proteinExistence type="predicted"/>
<accession>A0A6M1SBD9</accession>
<sequence>MRFLVATMLAGLVLLSGCQTKGEKKAPCPPISGYADANDLCGPAWPVNDVFAPVLKE</sequence>
<dbReference type="AlphaFoldDB" id="A0A6M1SBD9"/>
<dbReference type="Proteomes" id="UP000477849">
    <property type="component" value="Unassembled WGS sequence"/>
</dbReference>
<dbReference type="EMBL" id="JAAKZH010000012">
    <property type="protein sequence ID" value="NGO66520.1"/>
    <property type="molecule type" value="Genomic_DNA"/>
</dbReference>
<comment type="caution">
    <text evidence="1">The sequence shown here is derived from an EMBL/GenBank/DDBJ whole genome shotgun (WGS) entry which is preliminary data.</text>
</comment>
<dbReference type="PROSITE" id="PS51257">
    <property type="entry name" value="PROKAR_LIPOPROTEIN"/>
    <property type="match status" value="1"/>
</dbReference>
<dbReference type="RefSeq" id="WP_163906459.1">
    <property type="nucleotide sequence ID" value="NZ_CP048428.1"/>
</dbReference>
<gene>
    <name evidence="1" type="ORF">G6N76_22900</name>
</gene>
<reference evidence="1 2" key="1">
    <citation type="submission" date="2020-02" db="EMBL/GenBank/DDBJ databases">
        <title>Genome sequence of the type strain CCBAU10050 of Rhizobium daejeonense.</title>
        <authorList>
            <person name="Gao J."/>
            <person name="Sun J."/>
        </authorList>
    </citation>
    <scope>NUCLEOTIDE SEQUENCE [LARGE SCALE GENOMIC DNA]</scope>
    <source>
        <strain evidence="1 2">CCBAU10050</strain>
    </source>
</reference>
<protein>
    <recommendedName>
        <fullName evidence="3">Lipoprotein</fullName>
    </recommendedName>
</protein>